<dbReference type="Proteomes" id="UP000664417">
    <property type="component" value="Unassembled WGS sequence"/>
</dbReference>
<evidence type="ECO:0000256" key="6">
    <source>
        <dbReference type="PROSITE-ProRule" id="PRU10141"/>
    </source>
</evidence>
<name>A0A8J7Q3R0_9BACT</name>
<dbReference type="Pfam" id="PF00069">
    <property type="entry name" value="Pkinase"/>
    <property type="match status" value="1"/>
</dbReference>
<dbReference type="InterPro" id="IPR017441">
    <property type="entry name" value="Protein_kinase_ATP_BS"/>
</dbReference>
<evidence type="ECO:0000256" key="7">
    <source>
        <dbReference type="SAM" id="Phobius"/>
    </source>
</evidence>
<dbReference type="GO" id="GO:0005524">
    <property type="term" value="F:ATP binding"/>
    <property type="evidence" value="ECO:0007669"/>
    <property type="project" value="UniProtKB-UniRule"/>
</dbReference>
<evidence type="ECO:0000256" key="3">
    <source>
        <dbReference type="ARBA" id="ARBA00022777"/>
    </source>
</evidence>
<feature type="domain" description="Protein kinase" evidence="8">
    <location>
        <begin position="81"/>
        <end position="381"/>
    </location>
</feature>
<dbReference type="PANTHER" id="PTHR43289:SF6">
    <property type="entry name" value="SERINE_THREONINE-PROTEIN KINASE NEKL-3"/>
    <property type="match status" value="1"/>
</dbReference>
<keyword evidence="7" id="KW-0472">Membrane</keyword>
<evidence type="ECO:0000259" key="8">
    <source>
        <dbReference type="PROSITE" id="PS50011"/>
    </source>
</evidence>
<dbReference type="PANTHER" id="PTHR43289">
    <property type="entry name" value="MITOGEN-ACTIVATED PROTEIN KINASE KINASE KINASE 20-RELATED"/>
    <property type="match status" value="1"/>
</dbReference>
<dbReference type="GO" id="GO:0004674">
    <property type="term" value="F:protein serine/threonine kinase activity"/>
    <property type="evidence" value="ECO:0007669"/>
    <property type="project" value="UniProtKB-KW"/>
</dbReference>
<dbReference type="PROSITE" id="PS50011">
    <property type="entry name" value="PROTEIN_KINASE_DOM"/>
    <property type="match status" value="1"/>
</dbReference>
<evidence type="ECO:0000313" key="10">
    <source>
        <dbReference type="Proteomes" id="UP000664417"/>
    </source>
</evidence>
<gene>
    <name evidence="9" type="ORF">J3U88_03525</name>
</gene>
<dbReference type="CDD" id="cd14014">
    <property type="entry name" value="STKc_PknB_like"/>
    <property type="match status" value="1"/>
</dbReference>
<dbReference type="AlphaFoldDB" id="A0A8J7Q3R0"/>
<dbReference type="InterPro" id="IPR011990">
    <property type="entry name" value="TPR-like_helical_dom_sf"/>
</dbReference>
<dbReference type="PROSITE" id="PS00108">
    <property type="entry name" value="PROTEIN_KINASE_ST"/>
    <property type="match status" value="1"/>
</dbReference>
<evidence type="ECO:0000256" key="5">
    <source>
        <dbReference type="PROSITE-ProRule" id="PRU00339"/>
    </source>
</evidence>
<keyword evidence="7" id="KW-1133">Transmembrane helix</keyword>
<accession>A0A8J7Q3R0</accession>
<dbReference type="PROSITE" id="PS00107">
    <property type="entry name" value="PROTEIN_KINASE_ATP"/>
    <property type="match status" value="1"/>
</dbReference>
<keyword evidence="10" id="KW-1185">Reference proteome</keyword>
<evidence type="ECO:0000313" key="9">
    <source>
        <dbReference type="EMBL" id="MBO1317517.1"/>
    </source>
</evidence>
<dbReference type="InterPro" id="IPR019734">
    <property type="entry name" value="TPR_rpt"/>
</dbReference>
<evidence type="ECO:0000256" key="2">
    <source>
        <dbReference type="ARBA" id="ARBA00022741"/>
    </source>
</evidence>
<feature type="binding site" evidence="6">
    <location>
        <position position="111"/>
    </location>
    <ligand>
        <name>ATP</name>
        <dbReference type="ChEBI" id="CHEBI:30616"/>
    </ligand>
</feature>
<keyword evidence="5" id="KW-0802">TPR repeat</keyword>
<keyword evidence="3 9" id="KW-0418">Kinase</keyword>
<protein>
    <submittedName>
        <fullName evidence="9">Serine/threonine protein kinase</fullName>
    </submittedName>
</protein>
<dbReference type="RefSeq" id="WP_207856768.1">
    <property type="nucleotide sequence ID" value="NZ_JAFREP010000002.1"/>
</dbReference>
<keyword evidence="4 6" id="KW-0067">ATP-binding</keyword>
<dbReference type="PROSITE" id="PS50005">
    <property type="entry name" value="TPR"/>
    <property type="match status" value="1"/>
</dbReference>
<organism evidence="9 10">
    <name type="scientific">Acanthopleuribacter pedis</name>
    <dbReference type="NCBI Taxonomy" id="442870"/>
    <lineage>
        <taxon>Bacteria</taxon>
        <taxon>Pseudomonadati</taxon>
        <taxon>Acidobacteriota</taxon>
        <taxon>Holophagae</taxon>
        <taxon>Acanthopleuribacterales</taxon>
        <taxon>Acanthopleuribacteraceae</taxon>
        <taxon>Acanthopleuribacter</taxon>
    </lineage>
</organism>
<keyword evidence="1" id="KW-0808">Transferase</keyword>
<evidence type="ECO:0000256" key="4">
    <source>
        <dbReference type="ARBA" id="ARBA00022840"/>
    </source>
</evidence>
<reference evidence="9" key="1">
    <citation type="submission" date="2021-03" db="EMBL/GenBank/DDBJ databases">
        <authorList>
            <person name="Wang G."/>
        </authorList>
    </citation>
    <scope>NUCLEOTIDE SEQUENCE</scope>
    <source>
        <strain evidence="9">KCTC 12899</strain>
    </source>
</reference>
<proteinExistence type="predicted"/>
<keyword evidence="7" id="KW-0812">Transmembrane</keyword>
<dbReference type="Gene3D" id="1.25.40.10">
    <property type="entry name" value="Tetratricopeptide repeat domain"/>
    <property type="match status" value="1"/>
</dbReference>
<feature type="repeat" description="TPR" evidence="5">
    <location>
        <begin position="493"/>
        <end position="526"/>
    </location>
</feature>
<comment type="caution">
    <text evidence="9">The sequence shown here is derived from an EMBL/GenBank/DDBJ whole genome shotgun (WGS) entry which is preliminary data.</text>
</comment>
<keyword evidence="9" id="KW-0723">Serine/threonine-protein kinase</keyword>
<feature type="transmembrane region" description="Helical" evidence="7">
    <location>
        <begin position="409"/>
        <end position="429"/>
    </location>
</feature>
<dbReference type="InterPro" id="IPR008271">
    <property type="entry name" value="Ser/Thr_kinase_AS"/>
</dbReference>
<evidence type="ECO:0000256" key="1">
    <source>
        <dbReference type="ARBA" id="ARBA00022679"/>
    </source>
</evidence>
<dbReference type="Gene3D" id="1.10.510.10">
    <property type="entry name" value="Transferase(Phosphotransferase) domain 1"/>
    <property type="match status" value="1"/>
</dbReference>
<keyword evidence="2 6" id="KW-0547">Nucleotide-binding</keyword>
<dbReference type="InterPro" id="IPR011009">
    <property type="entry name" value="Kinase-like_dom_sf"/>
</dbReference>
<dbReference type="EMBL" id="JAFREP010000002">
    <property type="protein sequence ID" value="MBO1317517.1"/>
    <property type="molecule type" value="Genomic_DNA"/>
</dbReference>
<sequence length="920" mass="104576">MNNHEWGDLESAFLYACGLKEEELRSWLEELELNDTALASEVKRLLLADEQSEGDVLFDPINFTNLKIFNTTLQKERLGPYELEEVLGEGGMGIVYLAKQAAPVKRKVAVKILRSQGSSRTHKRFELEVQALAMLNHPNIASIYGAGVTRDGLPYFAMEYVKGIPLDVYCDENDLGINERIKLFSKVCRTVHFAHEQGIIHRDLKPANVLVVDVEGDPQPKIIDFGIAKAANYGANLEFSFRLSQTRLTLPGMAVGTLGYMAPEQAMVTDARVDARADIFALGVILYELLVGSLPISEHEMENLGLDRIFKIIRERKPEAPSRAVIALAMKNKNGVDRRDRLKARQLRGEIDWLVLKALEKDPILRFGSALSLYEDCERYLKGIPIHARPPSAITTFKYIILNRSKNSLLFFLALFGVVCGLIGVIYGAKLAGDSKAEMDRQVSLAHEGYRSIESLLVAKTPQARGRERMLEDQLDDIHDEIPLLSISPLTQSKLYHTIGLSYFSVGETRKAKESLKTSLALKEELYSTQDVEFLETAHQLCLIEFEGANLENSLDTFDIYFRNANIRPENALIVIETFLASIQSHLLQGDMDVAKDLLQVSRDSIEDFGLDDDDLFGRFLIEDARVSFWDNKGSEAVRKIWKGLSRWDHQKIRSKNYTKAVWLLSYCYILTGDLDLADQKYRESVGSKGEVSGILDSQFVDYQMDYMEQLYTSGYKGEFLLVFSDFTKGWHARLRFSIEFKELLFKAIDAAVEFDCLQEFMPIFTHVFNESVQEAGLGIFEELLFLKLAEISLKVNEKDYAVSLATFAYHTMSRYEGEGGPASYAFAKTISDVYASQGNVSMKEYWLCRGETSLENFSLPFEWRRSAGGFEILRNRVFYQKEGWEKDLEHLVRISEDAWGETHPNTQSIYRLRKRIVNQ</sequence>
<dbReference type="SMART" id="SM00220">
    <property type="entry name" value="S_TKc"/>
    <property type="match status" value="1"/>
</dbReference>
<dbReference type="InterPro" id="IPR000719">
    <property type="entry name" value="Prot_kinase_dom"/>
</dbReference>
<dbReference type="SUPFAM" id="SSF56112">
    <property type="entry name" value="Protein kinase-like (PK-like)"/>
    <property type="match status" value="1"/>
</dbReference>